<dbReference type="GO" id="GO:0004185">
    <property type="term" value="F:serine-type carboxypeptidase activity"/>
    <property type="evidence" value="ECO:0007669"/>
    <property type="project" value="UniProtKB-UniRule"/>
</dbReference>
<sequence>MRRGVLASSFLLVSSATAHLRLPPFFPTSKQYKSFDFDISPSFHFQNFAPGAQQPLTNPDIDTLTTTTSSSSSSSSASTPFQPGQYTLTPQNDSTCATYGESQWTGTVDVTPSHRLFFWFFNSRNDPVRDPVIVWMNGGPGGSSMMGLFNELGACWLDPGANATVPNPFAWNNNASVLFLDQPAGVGLSSRSPGSPLQAHDIDGAADFQAFLNIFFHKIFPDRARLPIHIAAESYGGHYGPVYLKHILDSRRFNSPDAFRGNISSLILVDAVIDFAAPAVGTYEFLCKGYGHHGKIMNDSTCDALRRSVPKVFELDRNCDAGNDGYECWGMTTFLEEVVHPYYYAEVEAGKRNPFNVHIPCPNWPWCADIRKGNITAYLNQPPVKAALGFPPSFTFEDVDIPLNTAYTLSKDPFRPTARQVAAVLDAGIRVLVLQGNEDYIVNTPGNMWAYDNLRWSGLADYRLAHWRPLPEGMAATGTWKAGGEEGRLAFVAVDGAGHTVPGDVREGSWRIVKEWLEGGWRG</sequence>
<protein>
    <recommendedName>
        <fullName evidence="7">Carboxypeptidase</fullName>
        <ecNumber evidence="7">3.4.16.-</ecNumber>
    </recommendedName>
</protein>
<dbReference type="PRINTS" id="PR00724">
    <property type="entry name" value="CRBOXYPTASEC"/>
</dbReference>
<proteinExistence type="inferred from homology"/>
<dbReference type="InterPro" id="IPR018202">
    <property type="entry name" value="Ser_caboxypep_ser_AS"/>
</dbReference>
<comment type="similarity">
    <text evidence="1 7">Belongs to the peptidase S10 family.</text>
</comment>
<dbReference type="SUPFAM" id="SSF53474">
    <property type="entry name" value="alpha/beta-Hydrolases"/>
    <property type="match status" value="1"/>
</dbReference>
<feature type="compositionally biased region" description="Low complexity" evidence="8">
    <location>
        <begin position="63"/>
        <end position="79"/>
    </location>
</feature>
<keyword evidence="4 7" id="KW-0732">Signal</keyword>
<dbReference type="Proteomes" id="UP000219286">
    <property type="component" value="Unassembled WGS sequence"/>
</dbReference>
<feature type="region of interest" description="Disordered" evidence="8">
    <location>
        <begin position="54"/>
        <end position="87"/>
    </location>
</feature>
<dbReference type="Gene3D" id="3.40.50.1820">
    <property type="entry name" value="alpha/beta hydrolase"/>
    <property type="match status" value="1"/>
</dbReference>
<evidence type="ECO:0000256" key="8">
    <source>
        <dbReference type="SAM" id="MobiDB-lite"/>
    </source>
</evidence>
<accession>A0A2H3A3G6</accession>
<reference evidence="9 10" key="1">
    <citation type="journal article" date="2015" name="Genome Announc.">
        <title>Genome sequence and annotation of Trichoderma parareesei, the ancestor of the cellulase producer Trichoderma reesei.</title>
        <authorList>
            <person name="Yang D."/>
            <person name="Pomraning K."/>
            <person name="Kopchinskiy A."/>
            <person name="Karimi Aghcheh R."/>
            <person name="Atanasova L."/>
            <person name="Chenthamara K."/>
            <person name="Baker S.E."/>
            <person name="Zhang R."/>
            <person name="Shen Q."/>
            <person name="Freitag M."/>
            <person name="Kubicek C.P."/>
            <person name="Druzhinina I.S."/>
        </authorList>
    </citation>
    <scope>NUCLEOTIDE SEQUENCE [LARGE SCALE GENOMIC DNA]</scope>
    <source>
        <strain evidence="9 10">CBS 125925</strain>
    </source>
</reference>
<evidence type="ECO:0000256" key="1">
    <source>
        <dbReference type="ARBA" id="ARBA00009431"/>
    </source>
</evidence>
<evidence type="ECO:0000256" key="5">
    <source>
        <dbReference type="ARBA" id="ARBA00022801"/>
    </source>
</evidence>
<dbReference type="GO" id="GO:0006508">
    <property type="term" value="P:proteolysis"/>
    <property type="evidence" value="ECO:0007669"/>
    <property type="project" value="UniProtKB-KW"/>
</dbReference>
<evidence type="ECO:0000313" key="10">
    <source>
        <dbReference type="Proteomes" id="UP000219286"/>
    </source>
</evidence>
<keyword evidence="5 7" id="KW-0378">Hydrolase</keyword>
<dbReference type="OrthoDB" id="443318at2759"/>
<evidence type="ECO:0000256" key="3">
    <source>
        <dbReference type="ARBA" id="ARBA00022670"/>
    </source>
</evidence>
<dbReference type="EC" id="3.4.16.-" evidence="7"/>
<feature type="chain" id="PRO_5013425171" description="Carboxypeptidase" evidence="7">
    <location>
        <begin position="19"/>
        <end position="523"/>
    </location>
</feature>
<evidence type="ECO:0000256" key="2">
    <source>
        <dbReference type="ARBA" id="ARBA00022645"/>
    </source>
</evidence>
<evidence type="ECO:0000256" key="6">
    <source>
        <dbReference type="ARBA" id="ARBA00023180"/>
    </source>
</evidence>
<dbReference type="EMBL" id="LFMI01000862">
    <property type="protein sequence ID" value="OTA08556.1"/>
    <property type="molecule type" value="Genomic_DNA"/>
</dbReference>
<keyword evidence="3 7" id="KW-0645">Protease</keyword>
<evidence type="ECO:0000256" key="4">
    <source>
        <dbReference type="ARBA" id="ARBA00022729"/>
    </source>
</evidence>
<dbReference type="Gene3D" id="1.10.287.410">
    <property type="match status" value="1"/>
</dbReference>
<organism evidence="9 10">
    <name type="scientific">Trichoderma parareesei</name>
    <name type="common">Filamentous fungus</name>
    <dbReference type="NCBI Taxonomy" id="858221"/>
    <lineage>
        <taxon>Eukaryota</taxon>
        <taxon>Fungi</taxon>
        <taxon>Dikarya</taxon>
        <taxon>Ascomycota</taxon>
        <taxon>Pezizomycotina</taxon>
        <taxon>Sordariomycetes</taxon>
        <taxon>Hypocreomycetidae</taxon>
        <taxon>Hypocreales</taxon>
        <taxon>Hypocreaceae</taxon>
        <taxon>Trichoderma</taxon>
    </lineage>
</organism>
<comment type="caution">
    <text evidence="9">The sequence shown here is derived from an EMBL/GenBank/DDBJ whole genome shotgun (WGS) entry which is preliminary data.</text>
</comment>
<name>A0A2H3A3G6_TRIPA</name>
<dbReference type="AlphaFoldDB" id="A0A2H3A3G6"/>
<keyword evidence="6" id="KW-0325">Glycoprotein</keyword>
<dbReference type="PANTHER" id="PTHR11802:SF113">
    <property type="entry name" value="SERINE CARBOXYPEPTIDASE CTSA-4.1"/>
    <property type="match status" value="1"/>
</dbReference>
<dbReference type="PANTHER" id="PTHR11802">
    <property type="entry name" value="SERINE PROTEASE FAMILY S10 SERINE CARBOXYPEPTIDASE"/>
    <property type="match status" value="1"/>
</dbReference>
<feature type="signal peptide" evidence="7">
    <location>
        <begin position="1"/>
        <end position="18"/>
    </location>
</feature>
<evidence type="ECO:0000256" key="7">
    <source>
        <dbReference type="RuleBase" id="RU361156"/>
    </source>
</evidence>
<dbReference type="InterPro" id="IPR001563">
    <property type="entry name" value="Peptidase_S10"/>
</dbReference>
<gene>
    <name evidence="9" type="ORF">A9Z42_0002540</name>
</gene>
<dbReference type="Pfam" id="PF00450">
    <property type="entry name" value="Peptidase_S10"/>
    <property type="match status" value="1"/>
</dbReference>
<evidence type="ECO:0000313" key="9">
    <source>
        <dbReference type="EMBL" id="OTA08556.1"/>
    </source>
</evidence>
<dbReference type="GO" id="GO:0000324">
    <property type="term" value="C:fungal-type vacuole"/>
    <property type="evidence" value="ECO:0007669"/>
    <property type="project" value="TreeGrafter"/>
</dbReference>
<dbReference type="PROSITE" id="PS00131">
    <property type="entry name" value="CARBOXYPEPT_SER_SER"/>
    <property type="match status" value="1"/>
</dbReference>
<keyword evidence="10" id="KW-1185">Reference proteome</keyword>
<keyword evidence="2 7" id="KW-0121">Carboxypeptidase</keyword>
<dbReference type="InterPro" id="IPR029058">
    <property type="entry name" value="AB_hydrolase_fold"/>
</dbReference>